<dbReference type="Gene3D" id="3.40.50.150">
    <property type="entry name" value="Vaccinia Virus protein VP39"/>
    <property type="match status" value="1"/>
</dbReference>
<evidence type="ECO:0000313" key="5">
    <source>
        <dbReference type="EMBL" id="MDO3634580.1"/>
    </source>
</evidence>
<reference evidence="5" key="1">
    <citation type="submission" date="2023-07" db="EMBL/GenBank/DDBJ databases">
        <title>Mycolicibacterium sp. nov., a novel bacterial species.</title>
        <authorList>
            <person name="Cao Y."/>
        </authorList>
    </citation>
    <scope>NUCLEOTIDE SEQUENCE</scope>
    <source>
        <strain evidence="5">KC 300</strain>
    </source>
</reference>
<organism evidence="5 6">
    <name type="scientific">Mycolicibacterium arseniciresistens</name>
    <dbReference type="NCBI Taxonomy" id="3062257"/>
    <lineage>
        <taxon>Bacteria</taxon>
        <taxon>Bacillati</taxon>
        <taxon>Actinomycetota</taxon>
        <taxon>Actinomycetes</taxon>
        <taxon>Mycobacteriales</taxon>
        <taxon>Mycobacteriaceae</taxon>
        <taxon>Mycolicibacterium</taxon>
    </lineage>
</organism>
<dbReference type="InterPro" id="IPR029063">
    <property type="entry name" value="SAM-dependent_MTases_sf"/>
</dbReference>
<evidence type="ECO:0000256" key="2">
    <source>
        <dbReference type="ARBA" id="ARBA00022679"/>
    </source>
</evidence>
<dbReference type="CDD" id="cd02440">
    <property type="entry name" value="AdoMet_MTases"/>
    <property type="match status" value="1"/>
</dbReference>
<evidence type="ECO:0000256" key="3">
    <source>
        <dbReference type="ARBA" id="ARBA00022691"/>
    </source>
</evidence>
<dbReference type="InterPro" id="IPR041698">
    <property type="entry name" value="Methyltransf_25"/>
</dbReference>
<keyword evidence="2" id="KW-0808">Transferase</keyword>
<proteinExistence type="predicted"/>
<dbReference type="PANTHER" id="PTHR43464:SF19">
    <property type="entry name" value="UBIQUINONE BIOSYNTHESIS O-METHYLTRANSFERASE, MITOCHONDRIAL"/>
    <property type="match status" value="1"/>
</dbReference>
<dbReference type="Pfam" id="PF13649">
    <property type="entry name" value="Methyltransf_25"/>
    <property type="match status" value="1"/>
</dbReference>
<dbReference type="PANTHER" id="PTHR43464">
    <property type="entry name" value="METHYLTRANSFERASE"/>
    <property type="match status" value="1"/>
</dbReference>
<feature type="domain" description="Methyltransferase" evidence="4">
    <location>
        <begin position="63"/>
        <end position="154"/>
    </location>
</feature>
<name>A0ABT8U9W5_9MYCO</name>
<comment type="caution">
    <text evidence="5">The sequence shown here is derived from an EMBL/GenBank/DDBJ whole genome shotgun (WGS) entry which is preliminary data.</text>
</comment>
<dbReference type="EMBL" id="JAUMSQ010000007">
    <property type="protein sequence ID" value="MDO3634580.1"/>
    <property type="molecule type" value="Genomic_DNA"/>
</dbReference>
<keyword evidence="1 5" id="KW-0489">Methyltransferase</keyword>
<keyword evidence="6" id="KW-1185">Reference proteome</keyword>
<dbReference type="SUPFAM" id="SSF53335">
    <property type="entry name" value="S-adenosyl-L-methionine-dependent methyltransferases"/>
    <property type="match status" value="1"/>
</dbReference>
<dbReference type="RefSeq" id="WP_302912699.1">
    <property type="nucleotide sequence ID" value="NZ_JAUMSQ010000007.1"/>
</dbReference>
<dbReference type="Proteomes" id="UP001168823">
    <property type="component" value="Unassembled WGS sequence"/>
</dbReference>
<dbReference type="GO" id="GO:0032259">
    <property type="term" value="P:methylation"/>
    <property type="evidence" value="ECO:0007669"/>
    <property type="project" value="UniProtKB-KW"/>
</dbReference>
<dbReference type="GO" id="GO:0008168">
    <property type="term" value="F:methyltransferase activity"/>
    <property type="evidence" value="ECO:0007669"/>
    <property type="project" value="UniProtKB-KW"/>
</dbReference>
<gene>
    <name evidence="5" type="ORF">Q2100_02320</name>
</gene>
<evidence type="ECO:0000256" key="1">
    <source>
        <dbReference type="ARBA" id="ARBA00022603"/>
    </source>
</evidence>
<evidence type="ECO:0000313" key="6">
    <source>
        <dbReference type="Proteomes" id="UP001168823"/>
    </source>
</evidence>
<accession>A0ABT8U9W5</accession>
<keyword evidence="3" id="KW-0949">S-adenosyl-L-methionine</keyword>
<sequence>MRHLVSCHDTCGVSMKRNGLRWYQLVYRFLYRVGLVIWQRGAPPAELIALVEGPSALPAGRALELGCGTGTDTVYLATHVTAVDMVPKALGTARRKASGAGVAPRFIEGDVTRLSDLGLGDGYDLLLDFGCFHTLPADRRPPYVASLSSAAAPGATLLLYGFKRPPKAAPIRGGVTAEEVQKRFCPAGWDVVSAERAAVEIPAVRGAADRFELWCYHLTRKR</sequence>
<protein>
    <submittedName>
        <fullName evidence="5">Methyltransferase domain-containing protein</fullName>
    </submittedName>
</protein>
<evidence type="ECO:0000259" key="4">
    <source>
        <dbReference type="Pfam" id="PF13649"/>
    </source>
</evidence>